<evidence type="ECO:0000256" key="1">
    <source>
        <dbReference type="SAM" id="Phobius"/>
    </source>
</evidence>
<dbReference type="AlphaFoldDB" id="A0A7C3KJC8"/>
<reference evidence="3" key="1">
    <citation type="journal article" date="2020" name="mSystems">
        <title>Genome- and Community-Level Interaction Insights into Carbon Utilization and Element Cycling Functions of Hydrothermarchaeota in Hydrothermal Sediment.</title>
        <authorList>
            <person name="Zhou Z."/>
            <person name="Liu Y."/>
            <person name="Xu W."/>
            <person name="Pan J."/>
            <person name="Luo Z.H."/>
            <person name="Li M."/>
        </authorList>
    </citation>
    <scope>NUCLEOTIDE SEQUENCE [LARGE SCALE GENOMIC DNA]</scope>
    <source>
        <strain evidence="3">SpSt-418</strain>
    </source>
</reference>
<keyword evidence="1" id="KW-0472">Membrane</keyword>
<accession>A0A7C3KJC8</accession>
<evidence type="ECO:0000313" key="3">
    <source>
        <dbReference type="EMBL" id="HFN01269.1"/>
    </source>
</evidence>
<feature type="transmembrane region" description="Helical" evidence="1">
    <location>
        <begin position="774"/>
        <end position="791"/>
    </location>
</feature>
<keyword evidence="1" id="KW-1133">Transmembrane helix</keyword>
<dbReference type="Pfam" id="PF12770">
    <property type="entry name" value="CHAT"/>
    <property type="match status" value="1"/>
</dbReference>
<dbReference type="InterPro" id="IPR007890">
    <property type="entry name" value="CHASE2"/>
</dbReference>
<comment type="caution">
    <text evidence="3">The sequence shown here is derived from an EMBL/GenBank/DDBJ whole genome shotgun (WGS) entry which is preliminary data.</text>
</comment>
<keyword evidence="1" id="KW-0812">Transmembrane</keyword>
<feature type="domain" description="CHASE2" evidence="2">
    <location>
        <begin position="423"/>
        <end position="738"/>
    </location>
</feature>
<dbReference type="Pfam" id="PF05226">
    <property type="entry name" value="CHASE2"/>
    <property type="match status" value="1"/>
</dbReference>
<gene>
    <name evidence="3" type="ORF">ENR64_26690</name>
</gene>
<protein>
    <submittedName>
        <fullName evidence="3">CHASE2 domain-containing protein</fullName>
    </submittedName>
</protein>
<dbReference type="SMART" id="SM01080">
    <property type="entry name" value="CHASE2"/>
    <property type="match status" value="1"/>
</dbReference>
<dbReference type="EMBL" id="DSRU01000392">
    <property type="protein sequence ID" value="HFN01269.1"/>
    <property type="molecule type" value="Genomic_DNA"/>
</dbReference>
<feature type="transmembrane region" description="Helical" evidence="1">
    <location>
        <begin position="747"/>
        <end position="768"/>
    </location>
</feature>
<sequence length="803" mass="91414">MDRRTGRQLTDNIPTVGTPFDASFTVVLSLGTGNLHDGFPRVTAQIWEHEGQYPMKFVGSLPPAPDLGDLYRVWKLLYEALSYRLCGNHRIEVEPTDVTNVSEMEFGQLCQQFTQSFNTWLHTESFQPIEQQLRTRLDIQAFFRLLVETDDPLMQRFPWHLWNFLADYRNGEMALCHAEHYPPPLLLQQRDRVKILAIFGNSDGIDVQIDRQLLEQYSNQAEIECLVEPSLQQLQDALWQGCDLLFFAGHSSSQERGVLRLNSREKLPLEQLRYGLQRAISQGLKLAIFNSCDGLGLAQQLADLNIPQVIVMREPVPDPVAHTFLKYFLVAFMRGDSLYTSVREARERLQSLETQYPCATWLPVICQNPAIAPQTWQEWLHAPVERVELTPTPVPRQQRFYLPLIISVTISALVMGVRWLGWLQPFELQAFDQFMRLRPAEPPDQHLLIVAVTEEDLQLPEQKDRKGSLSDQALEQLLKKLLPYQPRAIALDIYRDFPVQSRFPDLTKQLKTETRFFSICKSSSADINDPGVAPPPEVALERHGFSNVLKDADGVIRRHLIGMEPDPTSICVTPYALSTQLAFYYLANEGIKAQFNADQNLQIGDVVFKRLRSHWSGYQGVDAWGYQILLNYRSHHSSLNIAPIVTLKDVLAGQLSETVVKDRIVLIGTTASSFQDFHSTPYSSGYNYAHRMPGVIVQAQMVSQLISAVKDKRPLLNVLPIWGEVIWVMLWTGIASFVAWRSRAMFVFIMAIAGICLGVFVSCLLLLIQGYWIPLIPVLLAVILTSIFLSTKKSFFSTHPRLK</sequence>
<feature type="transmembrane region" description="Helical" evidence="1">
    <location>
        <begin position="719"/>
        <end position="740"/>
    </location>
</feature>
<feature type="transmembrane region" description="Helical" evidence="1">
    <location>
        <begin position="400"/>
        <end position="422"/>
    </location>
</feature>
<name>A0A7C3KJC8_9CYAN</name>
<dbReference type="InterPro" id="IPR024983">
    <property type="entry name" value="CHAT_dom"/>
</dbReference>
<organism evidence="3">
    <name type="scientific">Oscillatoriales cyanobacterium SpSt-418</name>
    <dbReference type="NCBI Taxonomy" id="2282169"/>
    <lineage>
        <taxon>Bacteria</taxon>
        <taxon>Bacillati</taxon>
        <taxon>Cyanobacteriota</taxon>
        <taxon>Cyanophyceae</taxon>
        <taxon>Oscillatoriophycideae</taxon>
        <taxon>Oscillatoriales</taxon>
    </lineage>
</organism>
<evidence type="ECO:0000259" key="2">
    <source>
        <dbReference type="SMART" id="SM01080"/>
    </source>
</evidence>
<proteinExistence type="predicted"/>